<proteinExistence type="predicted"/>
<gene>
    <name evidence="2" type="ORF">BDV36DRAFT_211342</name>
</gene>
<evidence type="ECO:0000256" key="1">
    <source>
        <dbReference type="SAM" id="Phobius"/>
    </source>
</evidence>
<reference evidence="2 3" key="1">
    <citation type="submission" date="2019-04" db="EMBL/GenBank/DDBJ databases">
        <authorList>
            <consortium name="DOE Joint Genome Institute"/>
            <person name="Mondo S."/>
            <person name="Kjaerbolling I."/>
            <person name="Vesth T."/>
            <person name="Frisvad J.C."/>
            <person name="Nybo J.L."/>
            <person name="Theobald S."/>
            <person name="Kildgaard S."/>
            <person name="Isbrandt T."/>
            <person name="Kuo A."/>
            <person name="Sato A."/>
            <person name="Lyhne E.K."/>
            <person name="Kogle M.E."/>
            <person name="Wiebenga A."/>
            <person name="Kun R.S."/>
            <person name="Lubbers R.J."/>
            <person name="Makela M.R."/>
            <person name="Barry K."/>
            <person name="Chovatia M."/>
            <person name="Clum A."/>
            <person name="Daum C."/>
            <person name="Haridas S."/>
            <person name="He G."/>
            <person name="LaButti K."/>
            <person name="Lipzen A."/>
            <person name="Riley R."/>
            <person name="Salamov A."/>
            <person name="Simmons B.A."/>
            <person name="Magnuson J.K."/>
            <person name="Henrissat B."/>
            <person name="Mortensen U.H."/>
            <person name="Larsen T.O."/>
            <person name="Devries R.P."/>
            <person name="Grigoriev I.V."/>
            <person name="Machida M."/>
            <person name="Baker S.E."/>
            <person name="Andersen M.R."/>
            <person name="Cantor M.N."/>
            <person name="Hua S.X."/>
        </authorList>
    </citation>
    <scope>NUCLEOTIDE SEQUENCE [LARGE SCALE GENOMIC DNA]</scope>
    <source>
        <strain evidence="2 3">CBS 117616</strain>
    </source>
</reference>
<protein>
    <submittedName>
        <fullName evidence="2">Uncharacterized protein</fullName>
    </submittedName>
</protein>
<accession>A0ABQ6X1Z7</accession>
<keyword evidence="1" id="KW-0812">Transmembrane</keyword>
<evidence type="ECO:0000313" key="3">
    <source>
        <dbReference type="Proteomes" id="UP000325395"/>
    </source>
</evidence>
<organism evidence="2 3">
    <name type="scientific">Aspergillus pseudocaelatus</name>
    <dbReference type="NCBI Taxonomy" id="1825620"/>
    <lineage>
        <taxon>Eukaryota</taxon>
        <taxon>Fungi</taxon>
        <taxon>Dikarya</taxon>
        <taxon>Ascomycota</taxon>
        <taxon>Pezizomycotina</taxon>
        <taxon>Eurotiomycetes</taxon>
        <taxon>Eurotiomycetidae</taxon>
        <taxon>Eurotiales</taxon>
        <taxon>Aspergillaceae</taxon>
        <taxon>Aspergillus</taxon>
        <taxon>Aspergillus subgen. Circumdati</taxon>
    </lineage>
</organism>
<keyword evidence="1" id="KW-1133">Transmembrane helix</keyword>
<keyword evidence="1" id="KW-0472">Membrane</keyword>
<dbReference type="EMBL" id="ML735693">
    <property type="protein sequence ID" value="KAE8422676.1"/>
    <property type="molecule type" value="Genomic_DNA"/>
</dbReference>
<sequence>MGGWAYCYLSLHIVNLPVMLWLMLPSPNIRDVQRYKLKFHWTIELYSFDNDLQTTLSSRYALQGLD</sequence>
<evidence type="ECO:0000313" key="2">
    <source>
        <dbReference type="EMBL" id="KAE8422676.1"/>
    </source>
</evidence>
<feature type="transmembrane region" description="Helical" evidence="1">
    <location>
        <begin position="6"/>
        <end position="24"/>
    </location>
</feature>
<name>A0ABQ6X1Z7_9EURO</name>
<keyword evidence="3" id="KW-1185">Reference proteome</keyword>
<dbReference type="Proteomes" id="UP000325395">
    <property type="component" value="Unassembled WGS sequence"/>
</dbReference>